<keyword evidence="6 8" id="KW-0687">Ribonucleoprotein</keyword>
<dbReference type="InterPro" id="IPR020929">
    <property type="entry name" value="Ribosomal_uL5_CS"/>
</dbReference>
<dbReference type="Gene3D" id="3.30.1440.10">
    <property type="match status" value="1"/>
</dbReference>
<dbReference type="InterPro" id="IPR031310">
    <property type="entry name" value="Ribosomal_uL5_N"/>
</dbReference>
<keyword evidence="5 8" id="KW-0689">Ribosomal protein</keyword>
<keyword evidence="2 8" id="KW-0820">tRNA-binding</keyword>
<dbReference type="PROSITE" id="PS00358">
    <property type="entry name" value="RIBOSOMAL_L5"/>
    <property type="match status" value="1"/>
</dbReference>
<comment type="subunit">
    <text evidence="8">Part of the 50S ribosomal subunit; part of the 5S rRNA/L5/L18/L25 subcomplex. Contacts the 5S rRNA and the P site tRNA. Forms a bridge to the 30S subunit in the 70S ribosome.</text>
</comment>
<dbReference type="GO" id="GO:1990904">
    <property type="term" value="C:ribonucleoprotein complex"/>
    <property type="evidence" value="ECO:0007669"/>
    <property type="project" value="UniProtKB-KW"/>
</dbReference>
<comment type="function">
    <text evidence="8">This is 1 of the proteins that bind and probably mediate the attachment of the 5S RNA into the large ribosomal subunit, where it forms part of the central protuberance. In the 70S ribosome it contacts protein S13 of the 30S subunit (bridge B1b), connecting the 2 subunits; this bridge is implicated in subunit movement. Contacts the P site tRNA; the 5S rRNA and some of its associated proteins might help stabilize positioning of ribosome-bound tRNAs.</text>
</comment>
<evidence type="ECO:0000313" key="12">
    <source>
        <dbReference type="EMBL" id="OYQ27796.1"/>
    </source>
</evidence>
<evidence type="ECO:0000256" key="4">
    <source>
        <dbReference type="ARBA" id="ARBA00022884"/>
    </source>
</evidence>
<evidence type="ECO:0000256" key="7">
    <source>
        <dbReference type="ARBA" id="ARBA00035245"/>
    </source>
</evidence>
<dbReference type="GO" id="GO:0006412">
    <property type="term" value="P:translation"/>
    <property type="evidence" value="ECO:0007669"/>
    <property type="project" value="UniProtKB-UniRule"/>
</dbReference>
<feature type="domain" description="Large ribosomal subunit protein uL5 N-terminal" evidence="10">
    <location>
        <begin position="29"/>
        <end position="85"/>
    </location>
</feature>
<dbReference type="InterPro" id="IPR002132">
    <property type="entry name" value="Ribosomal_uL5"/>
</dbReference>
<evidence type="ECO:0000259" key="10">
    <source>
        <dbReference type="Pfam" id="PF00281"/>
    </source>
</evidence>
<dbReference type="Pfam" id="PF00673">
    <property type="entry name" value="Ribosomal_L5_C"/>
    <property type="match status" value="1"/>
</dbReference>
<dbReference type="GO" id="GO:0019843">
    <property type="term" value="F:rRNA binding"/>
    <property type="evidence" value="ECO:0007669"/>
    <property type="project" value="UniProtKB-UniRule"/>
</dbReference>
<protein>
    <recommendedName>
        <fullName evidence="7 8">Large ribosomal subunit protein uL5</fullName>
    </recommendedName>
</protein>
<evidence type="ECO:0000313" key="13">
    <source>
        <dbReference type="Proteomes" id="UP000216991"/>
    </source>
</evidence>
<keyword evidence="13" id="KW-1185">Reference proteome</keyword>
<dbReference type="InterPro" id="IPR031309">
    <property type="entry name" value="Ribosomal_uL5_C"/>
</dbReference>
<dbReference type="FunFam" id="3.30.1440.10:FF:000001">
    <property type="entry name" value="50S ribosomal protein L5"/>
    <property type="match status" value="1"/>
</dbReference>
<dbReference type="HAMAP" id="MF_01333_B">
    <property type="entry name" value="Ribosomal_uL5_B"/>
    <property type="match status" value="1"/>
</dbReference>
<dbReference type="PANTHER" id="PTHR11994">
    <property type="entry name" value="60S RIBOSOMAL PROTEIN L11-RELATED"/>
    <property type="match status" value="1"/>
</dbReference>
<dbReference type="GO" id="GO:0005840">
    <property type="term" value="C:ribosome"/>
    <property type="evidence" value="ECO:0007669"/>
    <property type="project" value="UniProtKB-KW"/>
</dbReference>
<dbReference type="OrthoDB" id="9806626at2"/>
<feature type="domain" description="Large ribosomal subunit protein uL5 C-terminal" evidence="11">
    <location>
        <begin position="89"/>
        <end position="182"/>
    </location>
</feature>
<evidence type="ECO:0000256" key="1">
    <source>
        <dbReference type="ARBA" id="ARBA00008553"/>
    </source>
</evidence>
<dbReference type="InterPro" id="IPR020930">
    <property type="entry name" value="Ribosomal_uL5_bac-type"/>
</dbReference>
<name>A0A255YEX6_9SPHN</name>
<evidence type="ECO:0000256" key="3">
    <source>
        <dbReference type="ARBA" id="ARBA00022730"/>
    </source>
</evidence>
<organism evidence="12 13">
    <name type="scientific">Sandarakinorhabdus cyanobacteriorum</name>
    <dbReference type="NCBI Taxonomy" id="1981098"/>
    <lineage>
        <taxon>Bacteria</taxon>
        <taxon>Pseudomonadati</taxon>
        <taxon>Pseudomonadota</taxon>
        <taxon>Alphaproteobacteria</taxon>
        <taxon>Sphingomonadales</taxon>
        <taxon>Sphingosinicellaceae</taxon>
        <taxon>Sandarakinorhabdus</taxon>
    </lineage>
</organism>
<evidence type="ECO:0000256" key="2">
    <source>
        <dbReference type="ARBA" id="ARBA00022555"/>
    </source>
</evidence>
<evidence type="ECO:0000256" key="8">
    <source>
        <dbReference type="HAMAP-Rule" id="MF_01333"/>
    </source>
</evidence>
<dbReference type="EMBL" id="NOXT01000112">
    <property type="protein sequence ID" value="OYQ27796.1"/>
    <property type="molecule type" value="Genomic_DNA"/>
</dbReference>
<reference evidence="12 13" key="1">
    <citation type="submission" date="2017-07" db="EMBL/GenBank/DDBJ databases">
        <title>Sandarakinorhabdus cyanobacteriorum sp. nov., a novel bacterium isolated from cyanobacterial aggregates in a eutrophic lake.</title>
        <authorList>
            <person name="Cai H."/>
        </authorList>
    </citation>
    <scope>NUCLEOTIDE SEQUENCE [LARGE SCALE GENOMIC DNA]</scope>
    <source>
        <strain evidence="12 13">TH057</strain>
    </source>
</reference>
<dbReference type="PIRSF" id="PIRSF002161">
    <property type="entry name" value="Ribosomal_L5"/>
    <property type="match status" value="1"/>
</dbReference>
<dbReference type="InterPro" id="IPR022803">
    <property type="entry name" value="Ribosomal_uL5_dom_sf"/>
</dbReference>
<gene>
    <name evidence="8" type="primary">rplE</name>
    <name evidence="12" type="ORF">CHU93_09985</name>
</gene>
<evidence type="ECO:0000256" key="6">
    <source>
        <dbReference type="ARBA" id="ARBA00023274"/>
    </source>
</evidence>
<evidence type="ECO:0000259" key="11">
    <source>
        <dbReference type="Pfam" id="PF00673"/>
    </source>
</evidence>
<evidence type="ECO:0000256" key="5">
    <source>
        <dbReference type="ARBA" id="ARBA00022980"/>
    </source>
</evidence>
<proteinExistence type="inferred from homology"/>
<comment type="caution">
    <text evidence="12">The sequence shown here is derived from an EMBL/GenBank/DDBJ whole genome shotgun (WGS) entry which is preliminary data.</text>
</comment>
<dbReference type="NCBIfam" id="NF000585">
    <property type="entry name" value="PRK00010.1"/>
    <property type="match status" value="1"/>
</dbReference>
<accession>A0A255YEX6</accession>
<dbReference type="AlphaFoldDB" id="A0A255YEX6"/>
<dbReference type="GO" id="GO:0003735">
    <property type="term" value="F:structural constituent of ribosome"/>
    <property type="evidence" value="ECO:0007669"/>
    <property type="project" value="InterPro"/>
</dbReference>
<keyword evidence="3 8" id="KW-0699">rRNA-binding</keyword>
<dbReference type="SUPFAM" id="SSF55282">
    <property type="entry name" value="RL5-like"/>
    <property type="match status" value="1"/>
</dbReference>
<dbReference type="GO" id="GO:0000049">
    <property type="term" value="F:tRNA binding"/>
    <property type="evidence" value="ECO:0007669"/>
    <property type="project" value="UniProtKB-UniRule"/>
</dbReference>
<sequence length="192" mass="21701">MADKITPRMQTLYADKVRAKMVELFGYKNIMEVPKIEKIVLNMGVGEATQDKKKVEQAAGEMALIAGQKPVICRAKKSVAQFKLREGMPIGCKVTLRRERMYEFLDRLVTIALPRVKDFRGLSAKSFDGRGNYAMGIKEQLIFPEINYDRIDKIRGMDIIVTTTAKTDEEARALLALFGFPFIGYTLEKKAA</sequence>
<dbReference type="Pfam" id="PF00281">
    <property type="entry name" value="Ribosomal_L5"/>
    <property type="match status" value="1"/>
</dbReference>
<evidence type="ECO:0000256" key="9">
    <source>
        <dbReference type="RuleBase" id="RU003930"/>
    </source>
</evidence>
<dbReference type="RefSeq" id="WP_086117733.1">
    <property type="nucleotide sequence ID" value="NZ_NOXT01000112.1"/>
</dbReference>
<dbReference type="Proteomes" id="UP000216991">
    <property type="component" value="Unassembled WGS sequence"/>
</dbReference>
<comment type="similarity">
    <text evidence="1 8 9">Belongs to the universal ribosomal protein uL5 family.</text>
</comment>
<keyword evidence="4 8" id="KW-0694">RNA-binding</keyword>